<reference evidence="1" key="1">
    <citation type="journal article" date="2019" name="Sci. Rep.">
        <title>Draft genome of Tanacetum cinerariifolium, the natural source of mosquito coil.</title>
        <authorList>
            <person name="Yamashiro T."/>
            <person name="Shiraishi A."/>
            <person name="Satake H."/>
            <person name="Nakayama K."/>
        </authorList>
    </citation>
    <scope>NUCLEOTIDE SEQUENCE</scope>
</reference>
<proteinExistence type="predicted"/>
<accession>A0A6L2MTF1</accession>
<dbReference type="GO" id="GO:0035251">
    <property type="term" value="F:UDP-glucosyltransferase activity"/>
    <property type="evidence" value="ECO:0007669"/>
    <property type="project" value="InterPro"/>
</dbReference>
<dbReference type="SUPFAM" id="SSF53756">
    <property type="entry name" value="UDP-Glycosyltransferase/glycogen phosphorylase"/>
    <property type="match status" value="1"/>
</dbReference>
<dbReference type="EMBL" id="BKCJ010007322">
    <property type="protein sequence ID" value="GEU76659.1"/>
    <property type="molecule type" value="Genomic_DNA"/>
</dbReference>
<gene>
    <name evidence="1" type="ORF">Tci_048637</name>
</gene>
<dbReference type="PANTHER" id="PTHR48049">
    <property type="entry name" value="GLYCOSYLTRANSFERASE"/>
    <property type="match status" value="1"/>
</dbReference>
<dbReference type="InterPro" id="IPR050481">
    <property type="entry name" value="UDP-glycosyltransf_plant"/>
</dbReference>
<dbReference type="PANTHER" id="PTHR48049:SF84">
    <property type="entry name" value="UDP-GLYCOSYLTRANSFERASE 79A6"/>
    <property type="match status" value="1"/>
</dbReference>
<evidence type="ECO:0000313" key="1">
    <source>
        <dbReference type="EMBL" id="GEU76659.1"/>
    </source>
</evidence>
<organism evidence="1">
    <name type="scientific">Tanacetum cinerariifolium</name>
    <name type="common">Dalmatian daisy</name>
    <name type="synonym">Chrysanthemum cinerariifolium</name>
    <dbReference type="NCBI Taxonomy" id="118510"/>
    <lineage>
        <taxon>Eukaryota</taxon>
        <taxon>Viridiplantae</taxon>
        <taxon>Streptophyta</taxon>
        <taxon>Embryophyta</taxon>
        <taxon>Tracheophyta</taxon>
        <taxon>Spermatophyta</taxon>
        <taxon>Magnoliopsida</taxon>
        <taxon>eudicotyledons</taxon>
        <taxon>Gunneridae</taxon>
        <taxon>Pentapetalae</taxon>
        <taxon>asterids</taxon>
        <taxon>campanulids</taxon>
        <taxon>Asterales</taxon>
        <taxon>Asteraceae</taxon>
        <taxon>Asteroideae</taxon>
        <taxon>Anthemideae</taxon>
        <taxon>Anthemidinae</taxon>
        <taxon>Tanacetum</taxon>
    </lineage>
</organism>
<comment type="caution">
    <text evidence="1">The sequence shown here is derived from an EMBL/GenBank/DDBJ whole genome shotgun (WGS) entry which is preliminary data.</text>
</comment>
<dbReference type="AlphaFoldDB" id="A0A6L2MTF1"/>
<sequence>MYIFKSFHGTPSVFDRLMKSYNGCNAILIKSCKEMEGSYIDYVSNQLKRPVFLIGPVVPEPHTGELDKKWTNWLSQFGSKSVIYCSFGSETFLTDDQIKELALGLELTGLPFFLLVMLPLKGDQLLNSKLMAMEGRVGVEVNRRDEDGYFGKEDVFEAVKSITYEVDKEPAKSVRENHKKCKDFMQNNEIQNKYITDLIEKLQSLSHKTIY</sequence>
<dbReference type="Gene3D" id="3.40.50.2000">
    <property type="entry name" value="Glycogen Phosphorylase B"/>
    <property type="match status" value="3"/>
</dbReference>
<name>A0A6L2MTF1_TANCI</name>
<protein>
    <submittedName>
        <fullName evidence="1">UDP rhamnose:anthocyanidin-3-glucoside rhamnosyltransferase</fullName>
    </submittedName>
</protein>
<keyword evidence="1" id="KW-0808">Transferase</keyword>